<dbReference type="PANTHER" id="PTHR34219">
    <property type="entry name" value="IRON-REGULATED INNER MEMBRANE PROTEIN-RELATED"/>
    <property type="match status" value="1"/>
</dbReference>
<evidence type="ECO:0000256" key="1">
    <source>
        <dbReference type="SAM" id="MobiDB-lite"/>
    </source>
</evidence>
<dbReference type="AlphaFoldDB" id="A0A1G7BPF1"/>
<keyword evidence="2" id="KW-0812">Transmembrane</keyword>
<gene>
    <name evidence="3" type="ORF">SAMN05444580_113130</name>
</gene>
<dbReference type="RefSeq" id="WP_072847286.1">
    <property type="nucleotide sequence ID" value="NZ_FNAB01000013.1"/>
</dbReference>
<dbReference type="InterPro" id="IPR005625">
    <property type="entry name" value="PepSY-ass_TM"/>
</dbReference>
<feature type="transmembrane region" description="Helical" evidence="2">
    <location>
        <begin position="403"/>
        <end position="423"/>
    </location>
</feature>
<keyword evidence="4" id="KW-1185">Reference proteome</keyword>
<feature type="transmembrane region" description="Helical" evidence="2">
    <location>
        <begin position="469"/>
        <end position="486"/>
    </location>
</feature>
<name>A0A1G7BPF1_9NOCA</name>
<organism evidence="3 4">
    <name type="scientific">Rhodococcus tukisamuensis</name>
    <dbReference type="NCBI Taxonomy" id="168276"/>
    <lineage>
        <taxon>Bacteria</taxon>
        <taxon>Bacillati</taxon>
        <taxon>Actinomycetota</taxon>
        <taxon>Actinomycetes</taxon>
        <taxon>Mycobacteriales</taxon>
        <taxon>Nocardiaceae</taxon>
        <taxon>Rhodococcus</taxon>
    </lineage>
</organism>
<feature type="region of interest" description="Disordered" evidence="1">
    <location>
        <begin position="1"/>
        <end position="29"/>
    </location>
</feature>
<keyword evidence="2" id="KW-1133">Transmembrane helix</keyword>
<feature type="compositionally biased region" description="Basic and acidic residues" evidence="1">
    <location>
        <begin position="1"/>
        <end position="13"/>
    </location>
</feature>
<accession>A0A1G7BPF1</accession>
<dbReference type="Pfam" id="PF03929">
    <property type="entry name" value="PepSY_TM"/>
    <property type="match status" value="1"/>
</dbReference>
<sequence length="492" mass="52467">MAAPEIERGRDSSLSDTSPPKQPDPGPARSVRPLLMRLHFYAGILVAPFILVAAISGGLYAVAPSLEQIVYRDYLHVDPTGPAVPIADQIRAAQQERPDLTVSAIRPAPEPGDTTRVLFTDPSLGESERFAVFVDPATARPVGESIVYGSSSALPVRTWISQLHRHLHLGEPGRIYSELAASWMWVIAAGGVCLWWDRNRKARRRTGSSARLLSVDRSTSGRARTVSWHGVVGIWIAVALVFLSATGLTWSKYAGENVSALRTSLSWTTPQIDSELGPSPDATGGHGGHDGHGGHGGGSPSVADTPDLVATNVSRIDSVLATAQENGVDGAVEASIPAKSGTAFTVAQTRQPWVFSTDSIAIDGSSGEVTDVLRFAQWPLAAKLTSWGIQLHMGLQFGLLNQLALAALAVALVSVIVRGYVMWWRRRPTRGSDWAMGRPPRRGALRSVHPALAIGVLAVAAAVGYFVPLLGLSLLAFLLVDVLVALRTRTRA</sequence>
<feature type="transmembrane region" description="Helical" evidence="2">
    <location>
        <begin position="226"/>
        <end position="250"/>
    </location>
</feature>
<proteinExistence type="predicted"/>
<evidence type="ECO:0000256" key="2">
    <source>
        <dbReference type="SAM" id="Phobius"/>
    </source>
</evidence>
<dbReference type="PANTHER" id="PTHR34219:SF1">
    <property type="entry name" value="PEPSY DOMAIN-CONTAINING PROTEIN"/>
    <property type="match status" value="1"/>
</dbReference>
<feature type="transmembrane region" description="Helical" evidence="2">
    <location>
        <begin position="38"/>
        <end position="63"/>
    </location>
</feature>
<dbReference type="Proteomes" id="UP000199417">
    <property type="component" value="Unassembled WGS sequence"/>
</dbReference>
<reference evidence="3 4" key="1">
    <citation type="submission" date="2016-10" db="EMBL/GenBank/DDBJ databases">
        <authorList>
            <person name="de Groot N.N."/>
        </authorList>
    </citation>
    <scope>NUCLEOTIDE SEQUENCE [LARGE SCALE GENOMIC DNA]</scope>
    <source>
        <strain evidence="3 4">JCM 11308</strain>
    </source>
</reference>
<keyword evidence="2" id="KW-0472">Membrane</keyword>
<feature type="region of interest" description="Disordered" evidence="1">
    <location>
        <begin position="270"/>
        <end position="306"/>
    </location>
</feature>
<evidence type="ECO:0000313" key="4">
    <source>
        <dbReference type="Proteomes" id="UP000199417"/>
    </source>
</evidence>
<evidence type="ECO:0000313" key="3">
    <source>
        <dbReference type="EMBL" id="SDE28974.1"/>
    </source>
</evidence>
<dbReference type="EMBL" id="FNAB01000013">
    <property type="protein sequence ID" value="SDE28974.1"/>
    <property type="molecule type" value="Genomic_DNA"/>
</dbReference>
<feature type="transmembrane region" description="Helical" evidence="2">
    <location>
        <begin position="175"/>
        <end position="196"/>
    </location>
</feature>
<dbReference type="STRING" id="168276.SAMN05444580_113130"/>
<feature type="transmembrane region" description="Helical" evidence="2">
    <location>
        <begin position="444"/>
        <end position="463"/>
    </location>
</feature>
<protein>
    <submittedName>
        <fullName evidence="3">Uncharacterized iron-regulated membrane protein</fullName>
    </submittedName>
</protein>